<sequence length="416" mass="47123">MCTLQQKINMQKYDYLIIGGGIAGVTAAETIRERAPDSSIGLICDESYPLYSRVMLPGYLKKKISREQLFLRQVDDFTSKRIDLRLKEEAAYVDVKRKEVGLANRIVLSYEKLLIASGGNTLDWGRPEEQGFIYRLQTLDDADKLFQKLETIRQPIVIGASFISLEFLEIFVTNSIQPLLLVRTPHFFSRIFDYTGGEILHDNFERHGIKIQFNDEIAEITKHNTAFSVQTKGLRILESDALALGLGIKRNMEFIRGSGVELGEQGVRTNEYLETSITDVWAAGDVAEFYDVILGEHHAMGNWTNAFLQGQRVGLNMTGEREPFKKVSSYSITNLGFQITALGNCNDGRDTIVRVDKIKNQYERFFLRDGILVGAALINRFQDKSHLAKFIEAKVSMESYRDKLTDFGFDITAIPA</sequence>
<dbReference type="PANTHER" id="PTHR43429:SF3">
    <property type="entry name" value="NITRITE REDUCTASE [NAD(P)H]"/>
    <property type="match status" value="1"/>
</dbReference>
<dbReference type="PRINTS" id="PR00411">
    <property type="entry name" value="PNDRDTASEI"/>
</dbReference>
<dbReference type="InterPro" id="IPR016156">
    <property type="entry name" value="FAD/NAD-linked_Rdtase_dimer_sf"/>
</dbReference>
<organism evidence="6 7">
    <name type="scientific">Candidatus Sungiibacteriota bacterium</name>
    <dbReference type="NCBI Taxonomy" id="2750080"/>
    <lineage>
        <taxon>Bacteria</taxon>
        <taxon>Candidatus Sungiibacteriota</taxon>
    </lineage>
</organism>
<dbReference type="InterPro" id="IPR023753">
    <property type="entry name" value="FAD/NAD-binding_dom"/>
</dbReference>
<dbReference type="PANTHER" id="PTHR43429">
    <property type="entry name" value="PYRIDINE NUCLEOTIDE-DISULFIDE OXIDOREDUCTASE DOMAIN-CONTAINING"/>
    <property type="match status" value="1"/>
</dbReference>
<evidence type="ECO:0000256" key="3">
    <source>
        <dbReference type="ARBA" id="ARBA00022827"/>
    </source>
</evidence>
<proteinExistence type="predicted"/>
<keyword evidence="3" id="KW-0274">FAD</keyword>
<dbReference type="EMBL" id="CP066690">
    <property type="protein sequence ID" value="QQG45122.1"/>
    <property type="molecule type" value="Genomic_DNA"/>
</dbReference>
<protein>
    <submittedName>
        <fullName evidence="6">FAD-dependent oxidoreductase</fullName>
    </submittedName>
</protein>
<reference evidence="6 7" key="1">
    <citation type="submission" date="2020-07" db="EMBL/GenBank/DDBJ databases">
        <title>Huge and variable diversity of episymbiotic CPR bacteria and DPANN archaea in groundwater ecosystems.</title>
        <authorList>
            <person name="He C.Y."/>
            <person name="Keren R."/>
            <person name="Whittaker M."/>
            <person name="Farag I.F."/>
            <person name="Doudna J."/>
            <person name="Cate J.H.D."/>
            <person name="Banfield J.F."/>
        </authorList>
    </citation>
    <scope>NUCLEOTIDE SEQUENCE [LARGE SCALE GENOMIC DNA]</scope>
    <source>
        <strain evidence="6">NC_groundwater_541_Ag_S-0.1um_46_50</strain>
    </source>
</reference>
<dbReference type="Gene3D" id="3.30.390.30">
    <property type="match status" value="1"/>
</dbReference>
<dbReference type="PRINTS" id="PR00368">
    <property type="entry name" value="FADPNR"/>
</dbReference>
<dbReference type="InterPro" id="IPR036188">
    <property type="entry name" value="FAD/NAD-bd_sf"/>
</dbReference>
<dbReference type="AlphaFoldDB" id="A0A7T5RJ82"/>
<dbReference type="Proteomes" id="UP000595618">
    <property type="component" value="Chromosome"/>
</dbReference>
<evidence type="ECO:0000256" key="1">
    <source>
        <dbReference type="ARBA" id="ARBA00001974"/>
    </source>
</evidence>
<comment type="cofactor">
    <cofactor evidence="1">
        <name>FAD</name>
        <dbReference type="ChEBI" id="CHEBI:57692"/>
    </cofactor>
</comment>
<gene>
    <name evidence="6" type="ORF">HYW89_03950</name>
</gene>
<name>A0A7T5RJ82_9BACT</name>
<evidence type="ECO:0000259" key="5">
    <source>
        <dbReference type="Pfam" id="PF18267"/>
    </source>
</evidence>
<evidence type="ECO:0000256" key="2">
    <source>
        <dbReference type="ARBA" id="ARBA00022630"/>
    </source>
</evidence>
<keyword evidence="2" id="KW-0285">Flavoprotein</keyword>
<dbReference type="InterPro" id="IPR041575">
    <property type="entry name" value="Rubredoxin_C"/>
</dbReference>
<dbReference type="GO" id="GO:0016491">
    <property type="term" value="F:oxidoreductase activity"/>
    <property type="evidence" value="ECO:0007669"/>
    <property type="project" value="InterPro"/>
</dbReference>
<dbReference type="InterPro" id="IPR050260">
    <property type="entry name" value="FAD-bd_OxRdtase"/>
</dbReference>
<feature type="domain" description="FAD/NAD(P)-binding" evidence="4">
    <location>
        <begin position="13"/>
        <end position="310"/>
    </location>
</feature>
<evidence type="ECO:0000313" key="6">
    <source>
        <dbReference type="EMBL" id="QQG45122.1"/>
    </source>
</evidence>
<feature type="domain" description="NADH-rubredoxin oxidoreductase C-terminal" evidence="5">
    <location>
        <begin position="335"/>
        <end position="394"/>
    </location>
</feature>
<dbReference type="Gene3D" id="3.50.50.60">
    <property type="entry name" value="FAD/NAD(P)-binding domain"/>
    <property type="match status" value="2"/>
</dbReference>
<evidence type="ECO:0000313" key="7">
    <source>
        <dbReference type="Proteomes" id="UP000595618"/>
    </source>
</evidence>
<dbReference type="SUPFAM" id="SSF51905">
    <property type="entry name" value="FAD/NAD(P)-binding domain"/>
    <property type="match status" value="1"/>
</dbReference>
<accession>A0A7T5RJ82</accession>
<dbReference type="Pfam" id="PF07992">
    <property type="entry name" value="Pyr_redox_2"/>
    <property type="match status" value="1"/>
</dbReference>
<evidence type="ECO:0000259" key="4">
    <source>
        <dbReference type="Pfam" id="PF07992"/>
    </source>
</evidence>
<dbReference type="Pfam" id="PF18267">
    <property type="entry name" value="Rubredoxin_C"/>
    <property type="match status" value="1"/>
</dbReference>